<reference evidence="3" key="1">
    <citation type="submission" date="2021-10" db="EMBL/GenBank/DDBJ databases">
        <title>Tamlana sargassums sp. nov., and Tamlana laminarinivorans sp. nov., two new bacteria isolated from the brown alga.</title>
        <authorList>
            <person name="Li J."/>
        </authorList>
    </citation>
    <scope>NUCLEOTIDE SEQUENCE</scope>
    <source>
        <strain evidence="3">62-3</strain>
    </source>
</reference>
<feature type="compositionally biased region" description="Basic and acidic residues" evidence="1">
    <location>
        <begin position="109"/>
        <end position="137"/>
    </location>
</feature>
<comment type="caution">
    <text evidence="3">The sequence shown here is derived from an EMBL/GenBank/DDBJ whole genome shotgun (WGS) entry which is preliminary data.</text>
</comment>
<dbReference type="EMBL" id="JAJAPX010000001">
    <property type="protein sequence ID" value="MCB4806901.1"/>
    <property type="molecule type" value="Genomic_DNA"/>
</dbReference>
<dbReference type="RefSeq" id="WP_226694387.1">
    <property type="nucleotide sequence ID" value="NZ_JAJAPX010000001.1"/>
</dbReference>
<keyword evidence="2" id="KW-0732">Signal</keyword>
<gene>
    <name evidence="3" type="ORF">LG651_01475</name>
</gene>
<feature type="region of interest" description="Disordered" evidence="1">
    <location>
        <begin position="69"/>
        <end position="137"/>
    </location>
</feature>
<keyword evidence="4" id="KW-1185">Reference proteome</keyword>
<feature type="signal peptide" evidence="2">
    <location>
        <begin position="1"/>
        <end position="18"/>
    </location>
</feature>
<dbReference type="AlphaFoldDB" id="A0A9X1L5N6"/>
<dbReference type="Proteomes" id="UP001139286">
    <property type="component" value="Unassembled WGS sequence"/>
</dbReference>
<name>A0A9X1L5N6_9FLAO</name>
<feature type="chain" id="PRO_5040854612" evidence="2">
    <location>
        <begin position="19"/>
        <end position="158"/>
    </location>
</feature>
<protein>
    <submittedName>
        <fullName evidence="3">Uncharacterized protein</fullName>
    </submittedName>
</protein>
<evidence type="ECO:0000256" key="1">
    <source>
        <dbReference type="SAM" id="MobiDB-lite"/>
    </source>
</evidence>
<organism evidence="3 4">
    <name type="scientific">Neotamlana sargassicola</name>
    <dbReference type="NCBI Taxonomy" id="2883125"/>
    <lineage>
        <taxon>Bacteria</taxon>
        <taxon>Pseudomonadati</taxon>
        <taxon>Bacteroidota</taxon>
        <taxon>Flavobacteriia</taxon>
        <taxon>Flavobacteriales</taxon>
        <taxon>Flavobacteriaceae</taxon>
        <taxon>Neotamlana</taxon>
    </lineage>
</organism>
<evidence type="ECO:0000256" key="2">
    <source>
        <dbReference type="SAM" id="SignalP"/>
    </source>
</evidence>
<evidence type="ECO:0000313" key="3">
    <source>
        <dbReference type="EMBL" id="MCB4806901.1"/>
    </source>
</evidence>
<feature type="compositionally biased region" description="Basic and acidic residues" evidence="1">
    <location>
        <begin position="69"/>
        <end position="100"/>
    </location>
</feature>
<evidence type="ECO:0000313" key="4">
    <source>
        <dbReference type="Proteomes" id="UP001139286"/>
    </source>
</evidence>
<proteinExistence type="predicted"/>
<accession>A0A9X1L5N6</accession>
<sequence length="158" mass="18106">MKYVMLALCLGLSFAVNAQKVKVDKQNFEVKGERIFKDGADVTETLTLERKAEIKKAVQIQKAEEVAKQAEKAKKEAKKVEKKEKSAENKRKKAEKELAKKQKAQSNFDKAKSNLEKAQEKRTKLMERGKLSPVDEAKWDKKIKTLEEKMAKAKKKLK</sequence>